<organism evidence="1 2">
    <name type="scientific">Ancylostoma caninum</name>
    <name type="common">Dog hookworm</name>
    <dbReference type="NCBI Taxonomy" id="29170"/>
    <lineage>
        <taxon>Eukaryota</taxon>
        <taxon>Metazoa</taxon>
        <taxon>Ecdysozoa</taxon>
        <taxon>Nematoda</taxon>
        <taxon>Chromadorea</taxon>
        <taxon>Rhabditida</taxon>
        <taxon>Rhabditina</taxon>
        <taxon>Rhabditomorpha</taxon>
        <taxon>Strongyloidea</taxon>
        <taxon>Ancylostomatidae</taxon>
        <taxon>Ancylostomatinae</taxon>
        <taxon>Ancylostoma</taxon>
    </lineage>
</organism>
<name>A0A368GQK4_ANCCA</name>
<dbReference type="PANTHER" id="PTHR31562">
    <property type="entry name" value="PROTEIN CBG18972"/>
    <property type="match status" value="1"/>
</dbReference>
<dbReference type="OrthoDB" id="407658at2759"/>
<accession>A0A368GQK4</accession>
<protein>
    <submittedName>
        <fullName evidence="1">Uncharacterized protein</fullName>
    </submittedName>
</protein>
<sequence>MCYYTNVSSTGKLLQVKNSKFGFTFLREFANYEFKTPPKSWHGNDQGGLMMLLLKLLVPDATNEYNICKDYWEKATNYSTYMAAVVCVRLALGAERIWPKKVRLFRKTEAFVRDGVITNDE</sequence>
<gene>
    <name evidence="1" type="ORF">ANCCAN_07350</name>
</gene>
<dbReference type="Proteomes" id="UP000252519">
    <property type="component" value="Unassembled WGS sequence"/>
</dbReference>
<proteinExistence type="predicted"/>
<keyword evidence="2" id="KW-1185">Reference proteome</keyword>
<dbReference type="PANTHER" id="PTHR31562:SF8">
    <property type="entry name" value="ALPHA-1,6-MANNOSYLTRANSFERASE"/>
    <property type="match status" value="1"/>
</dbReference>
<comment type="caution">
    <text evidence="1">The sequence shown here is derived from an EMBL/GenBank/DDBJ whole genome shotgun (WGS) entry which is preliminary data.</text>
</comment>
<dbReference type="STRING" id="29170.A0A368GQK4"/>
<evidence type="ECO:0000313" key="1">
    <source>
        <dbReference type="EMBL" id="RCN46614.1"/>
    </source>
</evidence>
<dbReference type="InterPro" id="IPR004988">
    <property type="entry name" value="DUF273"/>
</dbReference>
<reference evidence="1 2" key="1">
    <citation type="submission" date="2014-10" db="EMBL/GenBank/DDBJ databases">
        <title>Draft genome of the hookworm Ancylostoma caninum.</title>
        <authorList>
            <person name="Mitreva M."/>
        </authorList>
    </citation>
    <scope>NUCLEOTIDE SEQUENCE [LARGE SCALE GENOMIC DNA]</scope>
    <source>
        <strain evidence="1 2">Baltimore</strain>
    </source>
</reference>
<dbReference type="AlphaFoldDB" id="A0A368GQK4"/>
<dbReference type="EMBL" id="JOJR01000076">
    <property type="protein sequence ID" value="RCN46614.1"/>
    <property type="molecule type" value="Genomic_DNA"/>
</dbReference>
<evidence type="ECO:0000313" key="2">
    <source>
        <dbReference type="Proteomes" id="UP000252519"/>
    </source>
</evidence>
<dbReference type="Pfam" id="PF03314">
    <property type="entry name" value="DUF273"/>
    <property type="match status" value="1"/>
</dbReference>